<dbReference type="SUPFAM" id="SSF56399">
    <property type="entry name" value="ADP-ribosylation"/>
    <property type="match status" value="1"/>
</dbReference>
<evidence type="ECO:0000313" key="4">
    <source>
        <dbReference type="EMBL" id="NYJ20968.1"/>
    </source>
</evidence>
<dbReference type="InterPro" id="IPR057746">
    <property type="entry name" value="CpnT-like_N"/>
</dbReference>
<feature type="compositionally biased region" description="Low complexity" evidence="1">
    <location>
        <begin position="477"/>
        <end position="491"/>
    </location>
</feature>
<dbReference type="Gene3D" id="3.90.176.10">
    <property type="entry name" value="Toxin ADP-ribosyltransferase, Chain A, domain 1"/>
    <property type="match status" value="1"/>
</dbReference>
<accession>A0A7Z0EGA5</accession>
<comment type="caution">
    <text evidence="4">The sequence shown here is derived from an EMBL/GenBank/DDBJ whole genome shotgun (WGS) entry which is preliminary data.</text>
</comment>
<evidence type="ECO:0000313" key="5">
    <source>
        <dbReference type="Proteomes" id="UP000537260"/>
    </source>
</evidence>
<sequence>MAVRVDPYDYVTAADLLDGCSSSAVRIATSAFGSLTGFASMAGDDPGGEGWAQGYDANASTIIGAIRAAAGKLRSLDIGVMQTGQMHRQAELSAAGIPAAPAGFTVRTPTVNAGFGVPPSAFGGDPNATPDPVIWEFLKDFVGNAFPNADVGKLSNASSAWSVIADDLTSLATQIDRADQPLTSGTSAELAGIQRHVSELASDIRALSTETRDLSKDCTDYAAVVQTAHAETWKMIGQLGVEIAATIGISAVLSLFTFGGAAAVGAAALAARIAIVAARIVSLIGKVSATAARIAARFFAVQARIGAIAVRIAANPVGRDLASGTIAAAGTEAGFNGLGTNVLTAGAAGLVGGGVTIGIASRFGRRADNLAVQGLANAAGGGASGAAGSFMNTGKFDAQAIVLGTVMGGAGGVAGGAITRSGRGGRPVPSAPAAGNPVRSGLNPTNNRIPTTIGGAPAAATPGAPAHLNIVDGPTVAGAAAGSSSPSGGPAHAVDIDAPRTEGSGPAPSAGDAGPAPRPDVETPMVQGHEGIPAPSDAAPSSRPEVDAPSVSGHEGMPTPGDAAPASRPEVDAPSASGHEATPTPGDAAPSSRPDLEAPPANGHDATPTPHDPTPAPHADTGTGAATGRPSTDIHTDDFDAKFDEFKNELDADFDKLKHDTEVEFDKITDDIDAKFDELDANLDAGFDKLEADLDADLDKLEADSSLLDGSNEDGSSGAGTDGGGSDGTPAHVPAHTDLEAPPVGADATTPLLPDLADIDAKYRDAKDEIPENVRDEWAAAVSARYPTLSKEDVLGAYHYTTNAYDEMNKFLRDIPTGSSRATLEAHITATTNALAKLPPVPGTSFRGMELRTGLLEQFEVGKPWSDPAFMSSSTSPLTAKNFTGEIMVTIEAQSGVDVSRISAYRPEAEVLFQRGTTFEVVSKYQDTNGVWQIALREVSR</sequence>
<evidence type="ECO:0008006" key="6">
    <source>
        <dbReference type="Google" id="ProtNLM"/>
    </source>
</evidence>
<feature type="region of interest" description="Disordered" evidence="1">
    <location>
        <begin position="420"/>
        <end position="637"/>
    </location>
</feature>
<dbReference type="GO" id="GO:0005576">
    <property type="term" value="C:extracellular region"/>
    <property type="evidence" value="ECO:0007669"/>
    <property type="project" value="InterPro"/>
</dbReference>
<name>A0A7Z0EGA5_9MICO</name>
<dbReference type="Proteomes" id="UP000537260">
    <property type="component" value="Unassembled WGS sequence"/>
</dbReference>
<dbReference type="Pfam" id="PF25547">
    <property type="entry name" value="WXG100_2"/>
    <property type="match status" value="1"/>
</dbReference>
<evidence type="ECO:0000256" key="1">
    <source>
        <dbReference type="SAM" id="MobiDB-lite"/>
    </source>
</evidence>
<feature type="compositionally biased region" description="Gly residues" evidence="1">
    <location>
        <begin position="717"/>
        <end position="727"/>
    </location>
</feature>
<evidence type="ECO:0000259" key="3">
    <source>
        <dbReference type="Pfam" id="PF25547"/>
    </source>
</evidence>
<proteinExistence type="predicted"/>
<feature type="domain" description="ADP ribosyltransferase" evidence="2">
    <location>
        <begin position="778"/>
        <end position="925"/>
    </location>
</feature>
<dbReference type="RefSeq" id="WP_179579643.1">
    <property type="nucleotide sequence ID" value="NZ_JACCFM010000001.1"/>
</dbReference>
<dbReference type="InterPro" id="IPR003540">
    <property type="entry name" value="ADP-ribosyltransferase"/>
</dbReference>
<feature type="compositionally biased region" description="Low complexity" evidence="1">
    <location>
        <begin position="533"/>
        <end position="542"/>
    </location>
</feature>
<feature type="region of interest" description="Disordered" evidence="1">
    <location>
        <begin position="706"/>
        <end position="752"/>
    </location>
</feature>
<reference evidence="4 5" key="1">
    <citation type="submission" date="2020-07" db="EMBL/GenBank/DDBJ databases">
        <title>Sequencing the genomes of 1000 actinobacteria strains.</title>
        <authorList>
            <person name="Klenk H.-P."/>
        </authorList>
    </citation>
    <scope>NUCLEOTIDE SEQUENCE [LARGE SCALE GENOMIC DNA]</scope>
    <source>
        <strain evidence="4 5">LI1</strain>
    </source>
</reference>
<dbReference type="AlphaFoldDB" id="A0A7Z0EGA5"/>
<dbReference type="Pfam" id="PF03496">
    <property type="entry name" value="ADPrib_exo_Tox"/>
    <property type="match status" value="1"/>
</dbReference>
<feature type="compositionally biased region" description="Low complexity" evidence="1">
    <location>
        <begin position="503"/>
        <end position="515"/>
    </location>
</feature>
<dbReference type="EMBL" id="JACCFM010000001">
    <property type="protein sequence ID" value="NYJ20968.1"/>
    <property type="molecule type" value="Genomic_DNA"/>
</dbReference>
<keyword evidence="5" id="KW-1185">Reference proteome</keyword>
<feature type="compositionally biased region" description="Low complexity" evidence="1">
    <location>
        <begin position="449"/>
        <end position="466"/>
    </location>
</feature>
<dbReference type="PROSITE" id="PS51996">
    <property type="entry name" value="TR_MART"/>
    <property type="match status" value="1"/>
</dbReference>
<feature type="domain" description="Outer membrane channel protein CpnT-like N-terminal" evidence="3">
    <location>
        <begin position="133"/>
        <end position="273"/>
    </location>
</feature>
<evidence type="ECO:0000259" key="2">
    <source>
        <dbReference type="Pfam" id="PF03496"/>
    </source>
</evidence>
<gene>
    <name evidence="4" type="ORF">HNR05_002759</name>
</gene>
<organism evidence="4 5">
    <name type="scientific">Glaciibacter psychrotolerans</name>
    <dbReference type="NCBI Taxonomy" id="670054"/>
    <lineage>
        <taxon>Bacteria</taxon>
        <taxon>Bacillati</taxon>
        <taxon>Actinomycetota</taxon>
        <taxon>Actinomycetes</taxon>
        <taxon>Micrococcales</taxon>
        <taxon>Microbacteriaceae</taxon>
        <taxon>Glaciibacter</taxon>
    </lineage>
</organism>
<protein>
    <recommendedName>
        <fullName evidence="6">NAD(+)--protein-arginine ADP-ribosyltransferase</fullName>
    </recommendedName>
</protein>